<keyword evidence="3" id="KW-1185">Reference proteome</keyword>
<protein>
    <submittedName>
        <fullName evidence="2">Uncharacterized protein</fullName>
    </submittedName>
</protein>
<accession>A0A938Y4U8</accession>
<proteinExistence type="predicted"/>
<feature type="compositionally biased region" description="Polar residues" evidence="1">
    <location>
        <begin position="191"/>
        <end position="201"/>
    </location>
</feature>
<organism evidence="2 3">
    <name type="scientific">Nocardioides faecalis</name>
    <dbReference type="NCBI Taxonomy" id="2803858"/>
    <lineage>
        <taxon>Bacteria</taxon>
        <taxon>Bacillati</taxon>
        <taxon>Actinomycetota</taxon>
        <taxon>Actinomycetes</taxon>
        <taxon>Propionibacteriales</taxon>
        <taxon>Nocardioidaceae</taxon>
        <taxon>Nocardioides</taxon>
    </lineage>
</organism>
<feature type="region of interest" description="Disordered" evidence="1">
    <location>
        <begin position="180"/>
        <end position="272"/>
    </location>
</feature>
<name>A0A938Y4U8_9ACTN</name>
<evidence type="ECO:0000313" key="3">
    <source>
        <dbReference type="Proteomes" id="UP000663791"/>
    </source>
</evidence>
<dbReference type="AlphaFoldDB" id="A0A938Y4U8"/>
<dbReference type="Proteomes" id="UP000663791">
    <property type="component" value="Unassembled WGS sequence"/>
</dbReference>
<gene>
    <name evidence="2" type="ORF">JK386_04905</name>
</gene>
<dbReference type="EMBL" id="JAERTX010000004">
    <property type="protein sequence ID" value="MBM9459232.1"/>
    <property type="molecule type" value="Genomic_DNA"/>
</dbReference>
<dbReference type="RefSeq" id="WP_205290548.1">
    <property type="nucleotide sequence ID" value="NZ_CP074406.1"/>
</dbReference>
<comment type="caution">
    <text evidence="2">The sequence shown here is derived from an EMBL/GenBank/DDBJ whole genome shotgun (WGS) entry which is preliminary data.</text>
</comment>
<sequence length="272" mass="29811">MDPPMNLAVEMALVDVNGEVSWEETESTRAGYGRTEGRAYIKVSAYRRKGQRVSELWARVLPGTPPWWPGVEVPVRFEEELMTGAGVTVQAVEATCRSEKRTGAILLSVRVRVQAPVGEDLFLRYIALDEAGMPMVEKAEYVFLDEDPDQNGEFVAAEQIEVSEVPDRVIVARSGAMREWEAEEPEKGGSSFRTCLTSSLRPMSPTRRPGRRSVWSRSPPSTMARTRPSSGWTWKPSITTTSSSHPVVIAPLGRDPEGGTRLGGAGLVPAAP</sequence>
<reference evidence="2" key="1">
    <citation type="submission" date="2021-01" db="EMBL/GenBank/DDBJ databases">
        <title>Novel species in genus Nocardioides.</title>
        <authorList>
            <person name="Zhang G."/>
        </authorList>
    </citation>
    <scope>NUCLEOTIDE SEQUENCE</scope>
    <source>
        <strain evidence="2">Zg-536</strain>
    </source>
</reference>
<feature type="compositionally biased region" description="Polar residues" evidence="1">
    <location>
        <begin position="215"/>
        <end position="245"/>
    </location>
</feature>
<evidence type="ECO:0000313" key="2">
    <source>
        <dbReference type="EMBL" id="MBM9459232.1"/>
    </source>
</evidence>
<evidence type="ECO:0000256" key="1">
    <source>
        <dbReference type="SAM" id="MobiDB-lite"/>
    </source>
</evidence>